<evidence type="ECO:0000313" key="13">
    <source>
        <dbReference type="Proteomes" id="UP000063964"/>
    </source>
</evidence>
<evidence type="ECO:0000256" key="8">
    <source>
        <dbReference type="ARBA" id="ARBA00023136"/>
    </source>
</evidence>
<keyword evidence="7 9" id="KW-1133">Transmembrane helix</keyword>
<keyword evidence="4 9" id="KW-0812">Transmembrane</keyword>
<dbReference type="InterPro" id="IPR003593">
    <property type="entry name" value="AAA+_ATPase"/>
</dbReference>
<feature type="domain" description="ABC transporter" evidence="10">
    <location>
        <begin position="333"/>
        <end position="568"/>
    </location>
</feature>
<gene>
    <name evidence="12" type="ORF">AXF15_01735</name>
</gene>
<dbReference type="GO" id="GO:0140359">
    <property type="term" value="F:ABC-type transporter activity"/>
    <property type="evidence" value="ECO:0007669"/>
    <property type="project" value="InterPro"/>
</dbReference>
<dbReference type="KEGG" id="doa:AXF15_01735"/>
<sequence length="579" mass="63653">MIEMIRRIFALAGGRRKTLLAAATLNILQNCCTGGIYLFVMAAIVSLVNGTFGMGVLVRYSLCMAGLLALRYVLEYQVTRLQAAVGYEIMRDVRIKESGRLARLPLGTFQAEQLGGLTSVFTNDMSFVEMRCMATAANFIAGMTSVVCLSVIMLFMDFRLAIIAMIGFVPAWFVYNSTKRAFKTAGEKRQEMERGVIGAILEYVSGMETIRSYRMSEHIFREISGHLERYRDAAAAYELKAIRPMMLYQLFIRIGMGMVFLCGLIFHLNGMISLPVFLFFAIMSGTYYQPVEALLGEFGILNIISLSLDHIDSLHSLPVLPDEGDTSPEENGLGMEQATFAYQPGQAPAVNGMTAAFRPGTLTAVVGHSGSGKTTLLMLLARFWDVQGGKVSLGGIDIRDIPQRDLMAVFSIVFQDVYLFTGTIEENIRMGRPEASPEEIVAAAKASGCHDFITALPEGYKTLVGEGGCTFSGGERQRVSIARAILKDAPVVLLDEAFSSVDPENAWAIQQGISALTHRKTVIMVAHTLNHIRHADQILVMNEGKPVETGTHDELLARGGLYKQLWEKESAVKLWQLTA</sequence>
<evidence type="ECO:0000256" key="6">
    <source>
        <dbReference type="ARBA" id="ARBA00022840"/>
    </source>
</evidence>
<dbReference type="Gene3D" id="1.20.1560.10">
    <property type="entry name" value="ABC transporter type 1, transmembrane domain"/>
    <property type="match status" value="1"/>
</dbReference>
<dbReference type="InterPro" id="IPR027417">
    <property type="entry name" value="P-loop_NTPase"/>
</dbReference>
<dbReference type="SUPFAM" id="SSF52540">
    <property type="entry name" value="P-loop containing nucleoside triphosphate hydrolases"/>
    <property type="match status" value="1"/>
</dbReference>
<feature type="domain" description="ABC transmembrane type-1" evidence="11">
    <location>
        <begin position="20"/>
        <end position="301"/>
    </location>
</feature>
<evidence type="ECO:0000256" key="5">
    <source>
        <dbReference type="ARBA" id="ARBA00022741"/>
    </source>
</evidence>
<evidence type="ECO:0000256" key="1">
    <source>
        <dbReference type="ARBA" id="ARBA00004651"/>
    </source>
</evidence>
<reference evidence="13" key="1">
    <citation type="submission" date="2016-02" db="EMBL/GenBank/DDBJ databases">
        <authorList>
            <person name="Holder M.E."/>
            <person name="Ajami N.J."/>
            <person name="Petrosino J.F."/>
        </authorList>
    </citation>
    <scope>NUCLEOTIDE SEQUENCE [LARGE SCALE GENOMIC DNA]</scope>
    <source>
        <strain evidence="13">DSM 12838</strain>
    </source>
</reference>
<dbReference type="Proteomes" id="UP000063964">
    <property type="component" value="Chromosome"/>
</dbReference>
<dbReference type="GO" id="GO:0016887">
    <property type="term" value="F:ATP hydrolysis activity"/>
    <property type="evidence" value="ECO:0007669"/>
    <property type="project" value="InterPro"/>
</dbReference>
<dbReference type="GO" id="GO:0005524">
    <property type="term" value="F:ATP binding"/>
    <property type="evidence" value="ECO:0007669"/>
    <property type="project" value="UniProtKB-KW"/>
</dbReference>
<evidence type="ECO:0000259" key="10">
    <source>
        <dbReference type="PROSITE" id="PS50893"/>
    </source>
</evidence>
<dbReference type="InterPro" id="IPR011527">
    <property type="entry name" value="ABC1_TM_dom"/>
</dbReference>
<evidence type="ECO:0000256" key="3">
    <source>
        <dbReference type="ARBA" id="ARBA00022475"/>
    </source>
</evidence>
<dbReference type="OrthoDB" id="9760168at2"/>
<dbReference type="FunFam" id="3.40.50.300:FF:000221">
    <property type="entry name" value="Multidrug ABC transporter ATP-binding protein"/>
    <property type="match status" value="1"/>
</dbReference>
<dbReference type="InterPro" id="IPR039421">
    <property type="entry name" value="Type_1_exporter"/>
</dbReference>
<dbReference type="PANTHER" id="PTHR24221:SF397">
    <property type="entry name" value="ABC TRANSPORTER, ATP-BINDING TRANSMEMBRANE PROTEIN"/>
    <property type="match status" value="1"/>
</dbReference>
<dbReference type="InterPro" id="IPR003439">
    <property type="entry name" value="ABC_transporter-like_ATP-bd"/>
</dbReference>
<comment type="subcellular location">
    <subcellularLocation>
        <location evidence="1">Cell membrane</location>
        <topology evidence="1">Multi-pass membrane protein</topology>
    </subcellularLocation>
</comment>
<keyword evidence="13" id="KW-1185">Reference proteome</keyword>
<dbReference type="InterPro" id="IPR017871">
    <property type="entry name" value="ABC_transporter-like_CS"/>
</dbReference>
<accession>A0A0X8JNG7</accession>
<proteinExistence type="predicted"/>
<dbReference type="CDD" id="cd07346">
    <property type="entry name" value="ABC_6TM_exporters"/>
    <property type="match status" value="1"/>
</dbReference>
<evidence type="ECO:0000256" key="9">
    <source>
        <dbReference type="SAM" id="Phobius"/>
    </source>
</evidence>
<keyword evidence="3" id="KW-1003">Cell membrane</keyword>
<keyword evidence="8 9" id="KW-0472">Membrane</keyword>
<dbReference type="RefSeq" id="WP_066602486.1">
    <property type="nucleotide sequence ID" value="NZ_CP014230.1"/>
</dbReference>
<feature type="transmembrane region" description="Helical" evidence="9">
    <location>
        <begin position="20"/>
        <end position="45"/>
    </location>
</feature>
<dbReference type="InterPro" id="IPR036640">
    <property type="entry name" value="ABC1_TM_sf"/>
</dbReference>
<organism evidence="12 13">
    <name type="scientific">Desulfomicrobium orale DSM 12838</name>
    <dbReference type="NCBI Taxonomy" id="888061"/>
    <lineage>
        <taxon>Bacteria</taxon>
        <taxon>Pseudomonadati</taxon>
        <taxon>Thermodesulfobacteriota</taxon>
        <taxon>Desulfovibrionia</taxon>
        <taxon>Desulfovibrionales</taxon>
        <taxon>Desulfomicrobiaceae</taxon>
        <taxon>Desulfomicrobium</taxon>
    </lineage>
</organism>
<evidence type="ECO:0000259" key="11">
    <source>
        <dbReference type="PROSITE" id="PS50929"/>
    </source>
</evidence>
<dbReference type="PANTHER" id="PTHR24221">
    <property type="entry name" value="ATP-BINDING CASSETTE SUB-FAMILY B"/>
    <property type="match status" value="1"/>
</dbReference>
<feature type="transmembrane region" description="Helical" evidence="9">
    <location>
        <begin position="57"/>
        <end position="74"/>
    </location>
</feature>
<keyword evidence="6" id="KW-0067">ATP-binding</keyword>
<name>A0A0X8JNG7_9BACT</name>
<dbReference type="PROSITE" id="PS50929">
    <property type="entry name" value="ABC_TM1F"/>
    <property type="match status" value="1"/>
</dbReference>
<dbReference type="Gene3D" id="3.40.50.300">
    <property type="entry name" value="P-loop containing nucleotide triphosphate hydrolases"/>
    <property type="match status" value="1"/>
</dbReference>
<keyword evidence="5" id="KW-0547">Nucleotide-binding</keyword>
<dbReference type="PROSITE" id="PS50893">
    <property type="entry name" value="ABC_TRANSPORTER_2"/>
    <property type="match status" value="1"/>
</dbReference>
<feature type="transmembrane region" description="Helical" evidence="9">
    <location>
        <begin position="132"/>
        <end position="152"/>
    </location>
</feature>
<evidence type="ECO:0000313" key="12">
    <source>
        <dbReference type="EMBL" id="AMD91959.1"/>
    </source>
</evidence>
<dbReference type="AlphaFoldDB" id="A0A0X8JNG7"/>
<dbReference type="GO" id="GO:0005886">
    <property type="term" value="C:plasma membrane"/>
    <property type="evidence" value="ECO:0007669"/>
    <property type="project" value="UniProtKB-SubCell"/>
</dbReference>
<feature type="transmembrane region" description="Helical" evidence="9">
    <location>
        <begin position="158"/>
        <end position="175"/>
    </location>
</feature>
<dbReference type="GO" id="GO:0034040">
    <property type="term" value="F:ATPase-coupled lipid transmembrane transporter activity"/>
    <property type="evidence" value="ECO:0007669"/>
    <property type="project" value="TreeGrafter"/>
</dbReference>
<dbReference type="PROSITE" id="PS00211">
    <property type="entry name" value="ABC_TRANSPORTER_1"/>
    <property type="match status" value="1"/>
</dbReference>
<keyword evidence="2" id="KW-0813">Transport</keyword>
<evidence type="ECO:0000256" key="2">
    <source>
        <dbReference type="ARBA" id="ARBA00022448"/>
    </source>
</evidence>
<dbReference type="EMBL" id="CP014230">
    <property type="protein sequence ID" value="AMD91959.1"/>
    <property type="molecule type" value="Genomic_DNA"/>
</dbReference>
<dbReference type="SUPFAM" id="SSF90123">
    <property type="entry name" value="ABC transporter transmembrane region"/>
    <property type="match status" value="1"/>
</dbReference>
<dbReference type="SMART" id="SM00382">
    <property type="entry name" value="AAA"/>
    <property type="match status" value="1"/>
</dbReference>
<dbReference type="STRING" id="888061.AXF15_01735"/>
<evidence type="ECO:0000256" key="7">
    <source>
        <dbReference type="ARBA" id="ARBA00022989"/>
    </source>
</evidence>
<feature type="transmembrane region" description="Helical" evidence="9">
    <location>
        <begin position="250"/>
        <end position="283"/>
    </location>
</feature>
<evidence type="ECO:0000256" key="4">
    <source>
        <dbReference type="ARBA" id="ARBA00022692"/>
    </source>
</evidence>
<protein>
    <submittedName>
        <fullName evidence="12">ABC transporter permease</fullName>
    </submittedName>
</protein>
<dbReference type="Pfam" id="PF00005">
    <property type="entry name" value="ABC_tran"/>
    <property type="match status" value="1"/>
</dbReference>
<dbReference type="Pfam" id="PF00664">
    <property type="entry name" value="ABC_membrane"/>
    <property type="match status" value="1"/>
</dbReference>